<keyword evidence="2" id="KW-0732">Signal</keyword>
<accession>A0A1W1Z683</accession>
<dbReference type="Proteomes" id="UP000192708">
    <property type="component" value="Unassembled WGS sequence"/>
</dbReference>
<dbReference type="InterPro" id="IPR051010">
    <property type="entry name" value="BCAA_transport"/>
</dbReference>
<name>A0A1W1Z683_9BURK</name>
<dbReference type="PANTHER" id="PTHR30483:SF6">
    <property type="entry name" value="PERIPLASMIC BINDING PROTEIN OF ABC TRANSPORTER FOR NATURAL AMINO ACIDS"/>
    <property type="match status" value="1"/>
</dbReference>
<dbReference type="InterPro" id="IPR028082">
    <property type="entry name" value="Peripla_BP_I"/>
</dbReference>
<evidence type="ECO:0000313" key="5">
    <source>
        <dbReference type="Proteomes" id="UP000192708"/>
    </source>
</evidence>
<protein>
    <submittedName>
        <fullName evidence="4">Branched-chain amino acid transport system substrate-binding protein</fullName>
    </submittedName>
</protein>
<dbReference type="Pfam" id="PF13458">
    <property type="entry name" value="Peripla_BP_6"/>
    <property type="match status" value="1"/>
</dbReference>
<evidence type="ECO:0000313" key="4">
    <source>
        <dbReference type="EMBL" id="SMC43913.1"/>
    </source>
</evidence>
<dbReference type="RefSeq" id="WP_084283105.1">
    <property type="nucleotide sequence ID" value="NZ_FWXJ01000004.1"/>
</dbReference>
<dbReference type="OrthoDB" id="9783240at2"/>
<comment type="similarity">
    <text evidence="1">Belongs to the leucine-binding protein family.</text>
</comment>
<dbReference type="CDD" id="cd06332">
    <property type="entry name" value="PBP1_aromatic_compounds-like"/>
    <property type="match status" value="1"/>
</dbReference>
<sequence>MNRRNFIKSGAAISGLSVFGSFEEVLAQTTGPIKIGLMAPLTGVLAAGGKEIVEGFTMYWESIGKKVAGRDIQIFIEDDASNPDIALQKARKLAEQNQVDFLVGNLLANTGLAVAEYAKTSGIPYFIPVIAADDLTQRTRIPNVIRIAGYTASQTSHPLGDYAYKTLGYRKIVTISQDYTFGHEQCGGLVQVFTELGGQVLNQFWNPLNTQDFSPYFAQIQALKPDAVFVMETGADGLRFLQQWTNFGLKGKIPLLCAQNTTDQSVIRSLNSGEADGLISAAHFAEGAPNVQTQKFVADYLIAHNHFPSIYGFSHYVAAIWIAKAIAKVDGNISNRPKFLEAIRGTVLEDSPLGRPVKLDTYGNPIYDVFIRKVTKRSDGKYWNVPIETYPGVSQFWKYKPEEYLKQPPYSRTFQGIKKI</sequence>
<proteinExistence type="inferred from homology"/>
<evidence type="ECO:0000256" key="1">
    <source>
        <dbReference type="ARBA" id="ARBA00010062"/>
    </source>
</evidence>
<dbReference type="EMBL" id="FWXJ01000004">
    <property type="protein sequence ID" value="SMC43913.1"/>
    <property type="molecule type" value="Genomic_DNA"/>
</dbReference>
<keyword evidence="5" id="KW-1185">Reference proteome</keyword>
<dbReference type="PANTHER" id="PTHR30483">
    <property type="entry name" value="LEUCINE-SPECIFIC-BINDING PROTEIN"/>
    <property type="match status" value="1"/>
</dbReference>
<dbReference type="Gene3D" id="3.40.50.2300">
    <property type="match status" value="2"/>
</dbReference>
<feature type="domain" description="Leucine-binding protein" evidence="3">
    <location>
        <begin position="32"/>
        <end position="376"/>
    </location>
</feature>
<evidence type="ECO:0000259" key="3">
    <source>
        <dbReference type="Pfam" id="PF13458"/>
    </source>
</evidence>
<evidence type="ECO:0000256" key="2">
    <source>
        <dbReference type="ARBA" id="ARBA00022729"/>
    </source>
</evidence>
<dbReference type="STRING" id="1938817.SAMN06296008_104142"/>
<dbReference type="AlphaFoldDB" id="A0A1W1Z683"/>
<dbReference type="InterPro" id="IPR028081">
    <property type="entry name" value="Leu-bd"/>
</dbReference>
<gene>
    <name evidence="4" type="ORF">SAMN06296008_104142</name>
</gene>
<dbReference type="SUPFAM" id="SSF53822">
    <property type="entry name" value="Periplasmic binding protein-like I"/>
    <property type="match status" value="1"/>
</dbReference>
<organism evidence="4 5">
    <name type="scientific">Polynucleobacter kasalickyi</name>
    <dbReference type="NCBI Taxonomy" id="1938817"/>
    <lineage>
        <taxon>Bacteria</taxon>
        <taxon>Pseudomonadati</taxon>
        <taxon>Pseudomonadota</taxon>
        <taxon>Betaproteobacteria</taxon>
        <taxon>Burkholderiales</taxon>
        <taxon>Burkholderiaceae</taxon>
        <taxon>Polynucleobacter</taxon>
    </lineage>
</organism>
<reference evidence="4 5" key="1">
    <citation type="submission" date="2017-04" db="EMBL/GenBank/DDBJ databases">
        <authorList>
            <person name="Afonso C.L."/>
            <person name="Miller P.J."/>
            <person name="Scott M.A."/>
            <person name="Spackman E."/>
            <person name="Goraichik I."/>
            <person name="Dimitrov K.M."/>
            <person name="Suarez D.L."/>
            <person name="Swayne D.E."/>
        </authorList>
    </citation>
    <scope>NUCLEOTIDE SEQUENCE [LARGE SCALE GENOMIC DNA]</scope>
    <source>
        <strain evidence="4 5">VK13</strain>
    </source>
</reference>